<evidence type="ECO:0000256" key="1">
    <source>
        <dbReference type="SAM" id="MobiDB-lite"/>
    </source>
</evidence>
<dbReference type="PANTHER" id="PTHR38626:SF4">
    <property type="entry name" value="SKN-1 DEPENDENT ZYGOTIC TRANSCRIPT"/>
    <property type="match status" value="1"/>
</dbReference>
<evidence type="ECO:0000313" key="5">
    <source>
        <dbReference type="Proteomes" id="UP000271098"/>
    </source>
</evidence>
<dbReference type="Pfam" id="PF25330">
    <property type="entry name" value="C2_nem"/>
    <property type="match status" value="1"/>
</dbReference>
<sequence>MSISLTESSLMMHFPAQIAISFLLSTRIMNLHGALDDHPDSYWLTVDLLSVDWRKGCLTTAGCAEPRFQITELNTVNNEANSISWPVTLKMAEEGQHSFISHWTSSSVSDIALKCEVAGLDPAYGFPRICDSTAIRRIFEDEDKCLQHDHLGRPRKQKLTKNGKLVMEVRAKCFNASLAVQKYDRCPTCAEHHSIAVVEQYTDPETSNDLLHRINGNDHFIYALLILSAFTAVLTTGFACLFIAFLHQKRRLKVCTSKQRLHSEPLNTIHTLHACPEDTRYDVPWEQVSTTYRRPPYRNLSSKGSFTAMPPSLIGPVSDVTALARPDIRKTSPSSSFGAERHDDSGLESV</sequence>
<name>A0A183E0Z4_9BILA</name>
<dbReference type="WBParaSite" id="GPUH_0001465401-mRNA-1">
    <property type="protein sequence ID" value="GPUH_0001465401-mRNA-1"/>
    <property type="gene ID" value="GPUH_0001465401"/>
</dbReference>
<dbReference type="InterPro" id="IPR040426">
    <property type="entry name" value="C05B5.4-like"/>
</dbReference>
<accession>A0A183E0Z4</accession>
<dbReference type="OrthoDB" id="5862752at2759"/>
<keyword evidence="2" id="KW-0472">Membrane</keyword>
<proteinExistence type="predicted"/>
<keyword evidence="2" id="KW-1133">Transmembrane helix</keyword>
<protein>
    <submittedName>
        <fullName evidence="6">C2 domain-containing protein</fullName>
    </submittedName>
</protein>
<evidence type="ECO:0000256" key="2">
    <source>
        <dbReference type="SAM" id="Phobius"/>
    </source>
</evidence>
<dbReference type="AlphaFoldDB" id="A0A183E0Z4"/>
<feature type="compositionally biased region" description="Basic and acidic residues" evidence="1">
    <location>
        <begin position="339"/>
        <end position="350"/>
    </location>
</feature>
<organism evidence="6">
    <name type="scientific">Gongylonema pulchrum</name>
    <dbReference type="NCBI Taxonomy" id="637853"/>
    <lineage>
        <taxon>Eukaryota</taxon>
        <taxon>Metazoa</taxon>
        <taxon>Ecdysozoa</taxon>
        <taxon>Nematoda</taxon>
        <taxon>Chromadorea</taxon>
        <taxon>Rhabditida</taxon>
        <taxon>Spirurina</taxon>
        <taxon>Spiruromorpha</taxon>
        <taxon>Spiruroidea</taxon>
        <taxon>Gongylonematidae</taxon>
        <taxon>Gongylonema</taxon>
    </lineage>
</organism>
<reference evidence="6" key="1">
    <citation type="submission" date="2016-06" db="UniProtKB">
        <authorList>
            <consortium name="WormBaseParasite"/>
        </authorList>
    </citation>
    <scope>IDENTIFICATION</scope>
</reference>
<evidence type="ECO:0000259" key="3">
    <source>
        <dbReference type="Pfam" id="PF25330"/>
    </source>
</evidence>
<gene>
    <name evidence="4" type="ORF">GPUH_LOCUS14634</name>
</gene>
<keyword evidence="5" id="KW-1185">Reference proteome</keyword>
<evidence type="ECO:0000313" key="6">
    <source>
        <dbReference type="WBParaSite" id="GPUH_0001465401-mRNA-1"/>
    </source>
</evidence>
<evidence type="ECO:0000313" key="4">
    <source>
        <dbReference type="EMBL" id="VDN24502.1"/>
    </source>
</evidence>
<feature type="transmembrane region" description="Helical" evidence="2">
    <location>
        <begin position="220"/>
        <end position="246"/>
    </location>
</feature>
<reference evidence="4 5" key="2">
    <citation type="submission" date="2018-11" db="EMBL/GenBank/DDBJ databases">
        <authorList>
            <consortium name="Pathogen Informatics"/>
        </authorList>
    </citation>
    <scope>NUCLEOTIDE SEQUENCE [LARGE SCALE GENOMIC DNA]</scope>
</reference>
<feature type="domain" description="C2" evidence="3">
    <location>
        <begin position="42"/>
        <end position="185"/>
    </location>
</feature>
<dbReference type="EMBL" id="UYRT01081482">
    <property type="protein sequence ID" value="VDN24502.1"/>
    <property type="molecule type" value="Genomic_DNA"/>
</dbReference>
<keyword evidence="2" id="KW-0812">Transmembrane</keyword>
<dbReference type="InterPro" id="IPR057569">
    <property type="entry name" value="C2_nem"/>
</dbReference>
<feature type="region of interest" description="Disordered" evidence="1">
    <location>
        <begin position="325"/>
        <end position="350"/>
    </location>
</feature>
<dbReference type="Proteomes" id="UP000271098">
    <property type="component" value="Unassembled WGS sequence"/>
</dbReference>
<dbReference type="PANTHER" id="PTHR38626">
    <property type="entry name" value="SKN-1 DEPENDENT ZYGOTIC TRANSCRIPT-RELATED"/>
    <property type="match status" value="1"/>
</dbReference>